<dbReference type="InterPro" id="IPR004569">
    <property type="entry name" value="PyrdxlP_synth_PdxJ"/>
</dbReference>
<dbReference type="NCBIfam" id="NF003625">
    <property type="entry name" value="PRK05265.1-3"/>
    <property type="match status" value="1"/>
</dbReference>
<dbReference type="EC" id="2.6.99.2" evidence="4 5"/>
<dbReference type="NCBIfam" id="NF003623">
    <property type="entry name" value="PRK05265.1-1"/>
    <property type="match status" value="1"/>
</dbReference>
<dbReference type="PANTHER" id="PTHR30456:SF0">
    <property type="entry name" value="PYRIDOXINE 5'-PHOSPHATE SYNTHASE"/>
    <property type="match status" value="1"/>
</dbReference>
<dbReference type="NCBIfam" id="NF003627">
    <property type="entry name" value="PRK05265.1-5"/>
    <property type="match status" value="1"/>
</dbReference>
<evidence type="ECO:0000256" key="5">
    <source>
        <dbReference type="NCBIfam" id="TIGR00559"/>
    </source>
</evidence>
<comment type="catalytic activity">
    <reaction evidence="4">
        <text>3-amino-2-oxopropyl phosphate + 1-deoxy-D-xylulose 5-phosphate = pyridoxine 5'-phosphate + phosphate + 2 H2O + H(+)</text>
        <dbReference type="Rhea" id="RHEA:15265"/>
        <dbReference type="ChEBI" id="CHEBI:15377"/>
        <dbReference type="ChEBI" id="CHEBI:15378"/>
        <dbReference type="ChEBI" id="CHEBI:43474"/>
        <dbReference type="ChEBI" id="CHEBI:57279"/>
        <dbReference type="ChEBI" id="CHEBI:57792"/>
        <dbReference type="ChEBI" id="CHEBI:58589"/>
        <dbReference type="EC" id="2.6.99.2"/>
    </reaction>
</comment>
<dbReference type="NCBIfam" id="TIGR00559">
    <property type="entry name" value="pdxJ"/>
    <property type="match status" value="1"/>
</dbReference>
<evidence type="ECO:0000313" key="7">
    <source>
        <dbReference type="Proteomes" id="UP000296144"/>
    </source>
</evidence>
<dbReference type="AlphaFoldDB" id="A0A2P5SWF6"/>
<comment type="function">
    <text evidence="4">Catalyzes the complicated ring closure reaction between the two acyclic compounds 1-deoxy-D-xylulose-5-phosphate (DXP) and 3-amino-2-oxopropyl phosphate (1-amino-acetone-3-phosphate or AAP) to form pyridoxine 5'-phosphate (PNP) and inorganic phosphate.</text>
</comment>
<dbReference type="Pfam" id="PF03740">
    <property type="entry name" value="PdxJ"/>
    <property type="match status" value="1"/>
</dbReference>
<keyword evidence="7" id="KW-1185">Reference proteome</keyword>
<protein>
    <recommendedName>
        <fullName evidence="4 5">Pyridoxine 5'-phosphate synthase</fullName>
        <shortName evidence="4">PNP synthase</shortName>
        <ecNumber evidence="4 5">2.6.99.2</ecNumber>
    </recommendedName>
</protein>
<feature type="active site" description="Proton acceptor" evidence="4">
    <location>
        <position position="72"/>
    </location>
</feature>
<evidence type="ECO:0000256" key="2">
    <source>
        <dbReference type="ARBA" id="ARBA00022679"/>
    </source>
</evidence>
<dbReference type="EMBL" id="PDKU01000001">
    <property type="protein sequence ID" value="PPI86669.1"/>
    <property type="molecule type" value="Genomic_DNA"/>
</dbReference>
<dbReference type="SUPFAM" id="SSF63892">
    <property type="entry name" value="Pyridoxine 5'-phosphate synthase"/>
    <property type="match status" value="1"/>
</dbReference>
<dbReference type="GO" id="GO:0005829">
    <property type="term" value="C:cytosol"/>
    <property type="evidence" value="ECO:0007669"/>
    <property type="project" value="TreeGrafter"/>
</dbReference>
<feature type="site" description="Transition state stabilizer" evidence="4">
    <location>
        <position position="153"/>
    </location>
</feature>
<keyword evidence="2 4" id="KW-0808">Transferase</keyword>
<gene>
    <name evidence="4" type="primary">pdxJ</name>
    <name evidence="6" type="ORF">CRV10_00175</name>
</gene>
<evidence type="ECO:0000256" key="1">
    <source>
        <dbReference type="ARBA" id="ARBA00022490"/>
    </source>
</evidence>
<comment type="pathway">
    <text evidence="4">Cofactor biosynthesis; pyridoxine 5'-phosphate biosynthesis; pyridoxine 5'-phosphate from D-erythrose 4-phosphate: step 5/5.</text>
</comment>
<proteinExistence type="inferred from homology"/>
<feature type="binding site" evidence="4">
    <location>
        <begin position="215"/>
        <end position="216"/>
    </location>
    <ligand>
        <name>3-amino-2-oxopropyl phosphate</name>
        <dbReference type="ChEBI" id="CHEBI:57279"/>
    </ligand>
</feature>
<dbReference type="Proteomes" id="UP000296144">
    <property type="component" value="Unassembled WGS sequence"/>
</dbReference>
<comment type="similarity">
    <text evidence="4">Belongs to the PNP synthase family.</text>
</comment>
<dbReference type="CDD" id="cd00003">
    <property type="entry name" value="PNPsynthase"/>
    <property type="match status" value="1"/>
</dbReference>
<dbReference type="Gene3D" id="3.20.20.70">
    <property type="entry name" value="Aldolase class I"/>
    <property type="match status" value="1"/>
</dbReference>
<dbReference type="GO" id="GO:0008615">
    <property type="term" value="P:pyridoxine biosynthetic process"/>
    <property type="evidence" value="ECO:0007669"/>
    <property type="project" value="UniProtKB-UniRule"/>
</dbReference>
<feature type="binding site" evidence="4">
    <location>
        <position position="20"/>
    </location>
    <ligand>
        <name>3-amino-2-oxopropyl phosphate</name>
        <dbReference type="ChEBI" id="CHEBI:57279"/>
    </ligand>
</feature>
<keyword evidence="3 4" id="KW-0664">Pyridoxine biosynthesis</keyword>
<feature type="binding site" evidence="4">
    <location>
        <position position="47"/>
    </location>
    <ligand>
        <name>1-deoxy-D-xylulose 5-phosphate</name>
        <dbReference type="ChEBI" id="CHEBI:57792"/>
    </ligand>
</feature>
<comment type="caution">
    <text evidence="6">The sequence shown here is derived from an EMBL/GenBank/DDBJ whole genome shotgun (WGS) entry which is preliminary data.</text>
</comment>
<dbReference type="OrthoDB" id="9806590at2"/>
<dbReference type="RefSeq" id="WP_136129832.1">
    <property type="nucleotide sequence ID" value="NZ_PDKU01000001.1"/>
</dbReference>
<feature type="binding site" evidence="4">
    <location>
        <begin position="11"/>
        <end position="12"/>
    </location>
    <ligand>
        <name>1-deoxy-D-xylulose 5-phosphate</name>
        <dbReference type="ChEBI" id="CHEBI:57792"/>
    </ligand>
</feature>
<feature type="binding site" evidence="4">
    <location>
        <position position="194"/>
    </location>
    <ligand>
        <name>3-amino-2-oxopropyl phosphate</name>
        <dbReference type="ChEBI" id="CHEBI:57279"/>
    </ligand>
</feature>
<feature type="binding site" evidence="4">
    <location>
        <position position="52"/>
    </location>
    <ligand>
        <name>1-deoxy-D-xylulose 5-phosphate</name>
        <dbReference type="ChEBI" id="CHEBI:57792"/>
    </ligand>
</feature>
<keyword evidence="1 4" id="KW-0963">Cytoplasm</keyword>
<evidence type="ECO:0000256" key="4">
    <source>
        <dbReference type="HAMAP-Rule" id="MF_00279"/>
    </source>
</evidence>
<reference evidence="6 7" key="1">
    <citation type="journal article" date="2018" name="Genome Biol. Evol.">
        <title>Cladogenesis and Genomic Streamlining in Extracellular Endosymbionts of Tropical Stink Bugs.</title>
        <authorList>
            <person name="Otero-Bravo A."/>
            <person name="Goffredi S."/>
            <person name="Sabree Z.L."/>
        </authorList>
    </citation>
    <scope>NUCLEOTIDE SEQUENCE [LARGE SCALE GENOMIC DNA]</scope>
    <source>
        <strain evidence="6 7">SoEL</strain>
    </source>
</reference>
<feature type="active site" description="Proton donor" evidence="4">
    <location>
        <position position="193"/>
    </location>
</feature>
<evidence type="ECO:0000313" key="6">
    <source>
        <dbReference type="EMBL" id="PPI86669.1"/>
    </source>
</evidence>
<dbReference type="InterPro" id="IPR013785">
    <property type="entry name" value="Aldolase_TIM"/>
</dbReference>
<evidence type="ECO:0000256" key="3">
    <source>
        <dbReference type="ARBA" id="ARBA00023096"/>
    </source>
</evidence>
<organism evidence="6 7">
    <name type="scientific">Candidatus Pantoea edessiphila</name>
    <dbReference type="NCBI Taxonomy" id="2044610"/>
    <lineage>
        <taxon>Bacteria</taxon>
        <taxon>Pseudomonadati</taxon>
        <taxon>Pseudomonadota</taxon>
        <taxon>Gammaproteobacteria</taxon>
        <taxon>Enterobacterales</taxon>
        <taxon>Erwiniaceae</taxon>
        <taxon>Pantoea</taxon>
    </lineage>
</organism>
<comment type="subcellular location">
    <subcellularLocation>
        <location evidence="4">Cytoplasm</location>
    </subcellularLocation>
</comment>
<feature type="binding site" evidence="4">
    <location>
        <position position="9"/>
    </location>
    <ligand>
        <name>3-amino-2-oxopropyl phosphate</name>
        <dbReference type="ChEBI" id="CHEBI:57279"/>
    </ligand>
</feature>
<comment type="subunit">
    <text evidence="4">Homooctamer; tetramer of dimers.</text>
</comment>
<feature type="active site" description="Proton acceptor" evidence="4">
    <location>
        <position position="45"/>
    </location>
</feature>
<feature type="binding site" evidence="4">
    <location>
        <position position="102"/>
    </location>
    <ligand>
        <name>1-deoxy-D-xylulose 5-phosphate</name>
        <dbReference type="ChEBI" id="CHEBI:57792"/>
    </ligand>
</feature>
<name>A0A2P5SWF6_9GAMM</name>
<dbReference type="UniPathway" id="UPA00244">
    <property type="reaction ID" value="UER00313"/>
</dbReference>
<dbReference type="GO" id="GO:0033856">
    <property type="term" value="F:pyridoxine 5'-phosphate synthase activity"/>
    <property type="evidence" value="ECO:0007669"/>
    <property type="project" value="UniProtKB-UniRule"/>
</dbReference>
<sequence length="243" mass="26980">MANLLLGVNIDHVGTIRNIRGTSYPDPLLAALIAEQSGADSITVHLRKDRRHITDRDVKIINKTIQTHMNLEMAINKDMIDFACKVKPYSCCLVPENNQELTTEGGLDVYNLQDDVNKAVKLLSESGIVVSLFIDANQIQIEAALTSQAQYIEIHTGIYSKLTESLLRDQELDRINQAVIFAASHGLKINAGHGLNYHNVIPIASIPEICELNIGHSIISYSLIHGLENAVKDMKQLLREAHR</sequence>
<dbReference type="HAMAP" id="MF_00279">
    <property type="entry name" value="PdxJ"/>
    <property type="match status" value="1"/>
</dbReference>
<dbReference type="InterPro" id="IPR036130">
    <property type="entry name" value="Pyridoxine-5'_phos_synth"/>
</dbReference>
<dbReference type="PANTHER" id="PTHR30456">
    <property type="entry name" value="PYRIDOXINE 5'-PHOSPHATE SYNTHASE"/>
    <property type="match status" value="1"/>
</dbReference>
<accession>A0A2P5SWF6</accession>